<reference evidence="1" key="1">
    <citation type="submission" date="2021-04" db="EMBL/GenBank/DDBJ databases">
        <title>Genomics, taxonomy and metabolism of representatives of sulfur bacteria of the genus Thiothrix: Thiothrix fructosivorans QT, Thiothrix unzii A1T and three new species, Thiothrix subterranea sp. nov., Thiothrix litoralis sp. nov. and 'Candidatus Thiothrix anitrata' sp. nov.</title>
        <authorList>
            <person name="Ravin N.V."/>
            <person name="Smolyakov D."/>
            <person name="Rudenko T.S."/>
            <person name="Mardanov A.V."/>
            <person name="Beletsky A.V."/>
            <person name="Markov N.D."/>
            <person name="Fomenkov A.I."/>
            <person name="Roberts R.J."/>
            <person name="Karnachuk O.V."/>
            <person name="Novikov A."/>
            <person name="Grabovich M.Y."/>
        </authorList>
    </citation>
    <scope>NUCLEOTIDE SEQUENCE</scope>
    <source>
        <strain evidence="1">A1</strain>
    </source>
</reference>
<name>A0A975IG48_9GAMM</name>
<sequence length="59" mass="6696">MTNFSMPLGNNSLASKRKLYHNVKHIRPLAVSPLTYSERVPNPWGFFMSGDISTAMVER</sequence>
<dbReference type="Proteomes" id="UP000672009">
    <property type="component" value="Chromosome"/>
</dbReference>
<dbReference type="RefSeq" id="WP_210217716.1">
    <property type="nucleotide sequence ID" value="NZ_CP072793.1"/>
</dbReference>
<dbReference type="EMBL" id="CP072793">
    <property type="protein sequence ID" value="QTR52158.1"/>
    <property type="molecule type" value="Genomic_DNA"/>
</dbReference>
<evidence type="ECO:0000313" key="1">
    <source>
        <dbReference type="EMBL" id="QTR52158.1"/>
    </source>
</evidence>
<evidence type="ECO:0000313" key="2">
    <source>
        <dbReference type="Proteomes" id="UP000672009"/>
    </source>
</evidence>
<organism evidence="1 2">
    <name type="scientific">Thiothrix unzii</name>
    <dbReference type="NCBI Taxonomy" id="111769"/>
    <lineage>
        <taxon>Bacteria</taxon>
        <taxon>Pseudomonadati</taxon>
        <taxon>Pseudomonadota</taxon>
        <taxon>Gammaproteobacteria</taxon>
        <taxon>Thiotrichales</taxon>
        <taxon>Thiotrichaceae</taxon>
        <taxon>Thiothrix</taxon>
    </lineage>
</organism>
<dbReference type="KEGG" id="tun:J9260_10390"/>
<keyword evidence="2" id="KW-1185">Reference proteome</keyword>
<dbReference type="AlphaFoldDB" id="A0A975IG48"/>
<proteinExistence type="predicted"/>
<gene>
    <name evidence="1" type="ORF">J9260_10390</name>
</gene>
<protein>
    <submittedName>
        <fullName evidence="1">Uncharacterized protein</fullName>
    </submittedName>
</protein>
<accession>A0A975IG48</accession>